<dbReference type="AlphaFoldDB" id="A0A369LIC3"/>
<comment type="caution">
    <text evidence="2">The sequence shown here is derived from an EMBL/GenBank/DDBJ whole genome shotgun (WGS) entry which is preliminary data.</text>
</comment>
<gene>
    <name evidence="2" type="ORF">C1881_04375</name>
</gene>
<keyword evidence="1" id="KW-1133">Transmembrane helix</keyword>
<evidence type="ECO:0000313" key="3">
    <source>
        <dbReference type="Proteomes" id="UP000253975"/>
    </source>
</evidence>
<keyword evidence="1" id="KW-0812">Transmembrane</keyword>
<dbReference type="EMBL" id="PPTO01000005">
    <property type="protein sequence ID" value="RDB59371.1"/>
    <property type="molecule type" value="Genomic_DNA"/>
</dbReference>
<keyword evidence="1" id="KW-0472">Membrane</keyword>
<organism evidence="2 3">
    <name type="scientific">Slackia isoflavoniconvertens</name>
    <dbReference type="NCBI Taxonomy" id="572010"/>
    <lineage>
        <taxon>Bacteria</taxon>
        <taxon>Bacillati</taxon>
        <taxon>Actinomycetota</taxon>
        <taxon>Coriobacteriia</taxon>
        <taxon>Eggerthellales</taxon>
        <taxon>Eggerthellaceae</taxon>
        <taxon>Slackia</taxon>
    </lineage>
</organism>
<feature type="transmembrane region" description="Helical" evidence="1">
    <location>
        <begin position="79"/>
        <end position="99"/>
    </location>
</feature>
<sequence>MGVAGSSPVVRSRNLTAEANASAVFVFEYGAGLEPMRWNSVKKTAPCAVLCQLAYNHAIMDLRAYKETLNSLKTPMQGVFVVVLCTVAFVVWLGVLVVITKLLMG</sequence>
<accession>A0A369LIC3</accession>
<evidence type="ECO:0000313" key="2">
    <source>
        <dbReference type="EMBL" id="RDB59371.1"/>
    </source>
</evidence>
<reference evidence="2 3" key="1">
    <citation type="journal article" date="2018" name="Elife">
        <title>Discovery and characterization of a prevalent human gut bacterial enzyme sufficient for the inactivation of a family of plant toxins.</title>
        <authorList>
            <person name="Koppel N."/>
            <person name="Bisanz J.E."/>
            <person name="Pandelia M.E."/>
            <person name="Turnbaugh P.J."/>
            <person name="Balskus E.P."/>
        </authorList>
    </citation>
    <scope>NUCLEOTIDE SEQUENCE [LARGE SCALE GENOMIC DNA]</scope>
    <source>
        <strain evidence="2 3">OB21 GAM31</strain>
    </source>
</reference>
<protein>
    <submittedName>
        <fullName evidence="2">Uncharacterized protein</fullName>
    </submittedName>
</protein>
<proteinExistence type="predicted"/>
<evidence type="ECO:0000256" key="1">
    <source>
        <dbReference type="SAM" id="Phobius"/>
    </source>
</evidence>
<dbReference type="Proteomes" id="UP000253975">
    <property type="component" value="Unassembled WGS sequence"/>
</dbReference>
<name>A0A369LIC3_9ACTN</name>